<evidence type="ECO:0000256" key="1">
    <source>
        <dbReference type="SAM" id="MobiDB-lite"/>
    </source>
</evidence>
<proteinExistence type="predicted"/>
<comment type="caution">
    <text evidence="2">The sequence shown here is derived from an EMBL/GenBank/DDBJ whole genome shotgun (WGS) entry which is preliminary data.</text>
</comment>
<dbReference type="InterPro" id="IPR009553">
    <property type="entry name" value="DUF1173"/>
</dbReference>
<dbReference type="RefSeq" id="WP_210972575.1">
    <property type="nucleotide sequence ID" value="NZ_JAGPXE010000013.1"/>
</dbReference>
<dbReference type="EMBL" id="JAGPXE010000013">
    <property type="protein sequence ID" value="MBQ0927519.1"/>
    <property type="molecule type" value="Genomic_DNA"/>
</dbReference>
<name>A0ABS5DMI8_9PSEU</name>
<sequence length="399" mass="44984">MRLADRDVEVADLKQRPDRYTGLFGRARSEVGHAVCLCRSDEVVRLVIRCRSGRYHLANWPAGGHQHAPGCSWYRSPASTSGRSTYEPAINVTEDGTSIRLSAQLTLHGVSTDPSTTHVPVAAKPGSSEPSTTTQRRAMGLLAFLHYLWESSQLNVWHPRTGRRDWRACRARLVEQARDCRVNRRELAEALWIVPPFQSEDAERINADWDRFLESLTPGRSRRRGLVLGQIRQIAPTKYGLRIGLAHQRAPLYASQELMDRCTRSYPVALAAHARETGHQVVLLLIERSPRGYPVIKDLAAMLTTTSYVPADSSHEAEMADALTAAGRAFVKPMHYDGGGVHPDFVLVDESPETYVEVWGVRGREDYEARKRAKQEFYRESGKRLLEWDVRDPLPDLGR</sequence>
<reference evidence="2 3" key="1">
    <citation type="submission" date="2021-04" db="EMBL/GenBank/DDBJ databases">
        <title>Whole-genome sequencing of Saccharopolyspora endophytica KCTC 19397.</title>
        <authorList>
            <person name="Ay H."/>
            <person name="Saygin H."/>
            <person name="Sahin N."/>
        </authorList>
    </citation>
    <scope>NUCLEOTIDE SEQUENCE [LARGE SCALE GENOMIC DNA]</scope>
    <source>
        <strain evidence="2 3">KCTC 19397</strain>
    </source>
</reference>
<evidence type="ECO:0000313" key="3">
    <source>
        <dbReference type="Proteomes" id="UP000674084"/>
    </source>
</evidence>
<organism evidence="2 3">
    <name type="scientific">Saccharopolyspora endophytica</name>
    <dbReference type="NCBI Taxonomy" id="543886"/>
    <lineage>
        <taxon>Bacteria</taxon>
        <taxon>Bacillati</taxon>
        <taxon>Actinomycetota</taxon>
        <taxon>Actinomycetes</taxon>
        <taxon>Pseudonocardiales</taxon>
        <taxon>Pseudonocardiaceae</taxon>
        <taxon>Saccharopolyspora</taxon>
    </lineage>
</organism>
<gene>
    <name evidence="2" type="ORF">KBO27_26570</name>
</gene>
<feature type="region of interest" description="Disordered" evidence="1">
    <location>
        <begin position="111"/>
        <end position="133"/>
    </location>
</feature>
<keyword evidence="3" id="KW-1185">Reference proteome</keyword>
<evidence type="ECO:0000313" key="2">
    <source>
        <dbReference type="EMBL" id="MBQ0927519.1"/>
    </source>
</evidence>
<dbReference type="Proteomes" id="UP000674084">
    <property type="component" value="Unassembled WGS sequence"/>
</dbReference>
<dbReference type="Pfam" id="PF06666">
    <property type="entry name" value="DUF1173"/>
    <property type="match status" value="1"/>
</dbReference>
<protein>
    <submittedName>
        <fullName evidence="2">DUF1173 family protein</fullName>
    </submittedName>
</protein>
<accession>A0ABS5DMI8</accession>